<feature type="compositionally biased region" description="Low complexity" evidence="5">
    <location>
        <begin position="560"/>
        <end position="576"/>
    </location>
</feature>
<dbReference type="InterPro" id="IPR001781">
    <property type="entry name" value="Znf_LIM"/>
</dbReference>
<dbReference type="InterPro" id="IPR032402">
    <property type="entry name" value="AbLIM_anchor"/>
</dbReference>
<evidence type="ECO:0000256" key="3">
    <source>
        <dbReference type="ARBA" id="ARBA00023038"/>
    </source>
</evidence>
<sequence>MLSARQASVPASSSAIGRLLPVFQGTLLVPSPWASPGISSAPWAVFTARLGLLKGLACCGPLCPVRWPPQVLLEDVGEEHMAPPDPKSPRAGPFDHPPRPAPRWVSTPPQTPQAMAGSKEGRTSTQVHVPGTQQDFEARSKEDRGYCCCRREDCGSPGCRPDARLTGRGEGAASEALPVNAARDQDTLWDGVEISPPRQARTQRWGTDGPRVGRQRQEPLTGVDRMASSYLILSGPPGKKMGLCPDALWGLSWRGGGGVASAVTDLLTCAWCVPPFNVAFLPPAVSEPQAAHSPLEKSPSTAILCNTCGNVCKGEVLRVQNKYFHIKCFVCKACGCDLAEGGFFVRQGEYICTRDYQRLYGTRCFSCDRFIEGEVVSALGKTYHPDCFVCAVCRLPFPPGDRVTFNGKECVCQKCSLPKTAGGSVHLSQGLWSCGGCGTEIKKGQSLVALDKHWHLGCFKCETCGKQLDAEYISKDGLPYCETDYHTKFGIRCDGCEKYITGHVLEAGEKHYHPLCALCVRCGRMFAEGEEMYLQGSSIWHPACRQAARTEDKNKETRSSSESIISVPASSTSGSPSRVIYAKLGDEILDYRDLAALPKSKAIYNIDRPDMISYSPYISHSVADRQSCSEGDQDDRSYKQCRTSSPSSTGSVSLGRYTPTSRSPQHYSRPGSESGRSTPSLSVLSDSKPPPCTYQQAPRHFHVPDTGVKDNIYRKPPIYKQHGTVSSPLSLAPCMPVAPSCCDPMGDGEGTAGSLECYMCSLAGSREPLLKSLQRVPLSKGASVCRKAEADTRRWARAARRPDGEDGSFEQDNRKKTSWLILKGDADTRTNSPDLDSQSLSLSSGTDRDPLQTMQGDNFYSQRQSGPLWSRPGCQLGHARYKTRGPPWVPGWGRGHLHGSMSVILTRAPPGPAGKRLSAPCGGGSREGACPRKEHFTSVLRLPKVLPSLVVLPLLLEGLPSLLVLPLLLPWFSPLPPQMPRSPASGPPFSASLRTAAPVLICLSLWSLGERDLCWTKPPVPAPRTRQTPTGKFRGSQGGSHSKKPLGSEPSGFGSPPASPPCWPCGLLAFKPGRLLFLE</sequence>
<protein>
    <recommendedName>
        <fullName evidence="6">LIM zinc-binding domain-containing protein</fullName>
    </recommendedName>
</protein>
<dbReference type="CDD" id="cd09330">
    <property type="entry name" value="LIM4_abLIM"/>
    <property type="match status" value="1"/>
</dbReference>
<feature type="domain" description="LIM zinc-binding" evidence="6">
    <location>
        <begin position="432"/>
        <end position="491"/>
    </location>
</feature>
<dbReference type="PANTHER" id="PTHR24213:SF6">
    <property type="entry name" value="ACTIN-BINDING LIM PROTEIN 2"/>
    <property type="match status" value="1"/>
</dbReference>
<feature type="compositionally biased region" description="Basic and acidic residues" evidence="5">
    <location>
        <begin position="550"/>
        <end position="559"/>
    </location>
</feature>
<accession>A0ABI7ZFJ8</accession>
<feature type="compositionally biased region" description="Low complexity" evidence="5">
    <location>
        <begin position="1045"/>
        <end position="1056"/>
    </location>
</feature>
<feature type="region of interest" description="Disordered" evidence="5">
    <location>
        <begin position="623"/>
        <end position="705"/>
    </location>
</feature>
<evidence type="ECO:0000313" key="8">
    <source>
        <dbReference type="Proteomes" id="UP000823872"/>
    </source>
</evidence>
<feature type="region of interest" description="Disordered" evidence="5">
    <location>
        <begin position="170"/>
        <end position="220"/>
    </location>
</feature>
<feature type="compositionally biased region" description="Low complexity" evidence="5">
    <location>
        <begin position="832"/>
        <end position="844"/>
    </location>
</feature>
<dbReference type="CDD" id="cd09329">
    <property type="entry name" value="LIM3_abLIM"/>
    <property type="match status" value="1"/>
</dbReference>
<evidence type="ECO:0000256" key="5">
    <source>
        <dbReference type="SAM" id="MobiDB-lite"/>
    </source>
</evidence>
<evidence type="ECO:0000256" key="4">
    <source>
        <dbReference type="PROSITE-ProRule" id="PRU00125"/>
    </source>
</evidence>
<dbReference type="PANTHER" id="PTHR24213">
    <property type="entry name" value="ACTIN-BINDING LIM PROTEIN"/>
    <property type="match status" value="1"/>
</dbReference>
<feature type="compositionally biased region" description="Polar residues" evidence="5">
    <location>
        <begin position="674"/>
        <end position="685"/>
    </location>
</feature>
<reference evidence="7 8" key="1">
    <citation type="submission" date="2021-02" db="EMBL/GenBank/DDBJ databases">
        <title>Safari Cat Assemblies.</title>
        <authorList>
            <person name="Bredemeyer K.R."/>
            <person name="Murphy W.J."/>
        </authorList>
    </citation>
    <scope>NUCLEOTIDE SEQUENCE [LARGE SCALE GENOMIC DNA]</scope>
</reference>
<keyword evidence="1 4" id="KW-0479">Metal-binding</keyword>
<evidence type="ECO:0000256" key="2">
    <source>
        <dbReference type="ARBA" id="ARBA00022833"/>
    </source>
</evidence>
<feature type="region of interest" description="Disordered" evidence="5">
    <location>
        <begin position="791"/>
        <end position="812"/>
    </location>
</feature>
<dbReference type="GeneTree" id="ENSGT00950000182850"/>
<name>A0ABI7ZFJ8_FELCA</name>
<dbReference type="PROSITE" id="PS50023">
    <property type="entry name" value="LIM_DOMAIN_2"/>
    <property type="match status" value="3"/>
</dbReference>
<dbReference type="CDD" id="cd09327">
    <property type="entry name" value="LIM1_abLIM"/>
    <property type="match status" value="1"/>
</dbReference>
<feature type="region of interest" description="Disordered" evidence="5">
    <location>
        <begin position="824"/>
        <end position="865"/>
    </location>
</feature>
<dbReference type="SMART" id="SM00132">
    <property type="entry name" value="LIM"/>
    <property type="match status" value="4"/>
</dbReference>
<organism evidence="7 8">
    <name type="scientific">Felis catus</name>
    <name type="common">Cat</name>
    <name type="synonym">Felis silvestris catus</name>
    <dbReference type="NCBI Taxonomy" id="9685"/>
    <lineage>
        <taxon>Eukaryota</taxon>
        <taxon>Metazoa</taxon>
        <taxon>Chordata</taxon>
        <taxon>Craniata</taxon>
        <taxon>Vertebrata</taxon>
        <taxon>Euteleostomi</taxon>
        <taxon>Mammalia</taxon>
        <taxon>Eutheria</taxon>
        <taxon>Laurasiatheria</taxon>
        <taxon>Carnivora</taxon>
        <taxon>Feliformia</taxon>
        <taxon>Felidae</taxon>
        <taxon>Felinae</taxon>
        <taxon>Felis</taxon>
    </lineage>
</organism>
<dbReference type="InterPro" id="IPR051618">
    <property type="entry name" value="Actin-binding_LIM"/>
</dbReference>
<feature type="domain" description="LIM zinc-binding" evidence="6">
    <location>
        <begin position="303"/>
        <end position="362"/>
    </location>
</feature>
<feature type="compositionally biased region" description="Basic and acidic residues" evidence="5">
    <location>
        <begin position="791"/>
        <end position="804"/>
    </location>
</feature>
<evidence type="ECO:0000313" key="7">
    <source>
        <dbReference type="Ensembl" id="ENSFCTP00005045911.1"/>
    </source>
</evidence>
<evidence type="ECO:0000259" key="6">
    <source>
        <dbReference type="PROSITE" id="PS50023"/>
    </source>
</evidence>
<dbReference type="CDD" id="cd09328">
    <property type="entry name" value="LIM2_abLIM"/>
    <property type="match status" value="1"/>
</dbReference>
<feature type="region of interest" description="Disordered" evidence="5">
    <location>
        <begin position="550"/>
        <end position="576"/>
    </location>
</feature>
<gene>
    <name evidence="7" type="primary">ELAPOR2</name>
</gene>
<dbReference type="Proteomes" id="UP000823872">
    <property type="component" value="Chromosome B1"/>
</dbReference>
<feature type="region of interest" description="Disordered" evidence="5">
    <location>
        <begin position="78"/>
        <end position="128"/>
    </location>
</feature>
<proteinExistence type="predicted"/>
<feature type="compositionally biased region" description="Low complexity" evidence="5">
    <location>
        <begin position="644"/>
        <end position="653"/>
    </location>
</feature>
<keyword evidence="8" id="KW-1185">Reference proteome</keyword>
<keyword evidence="2 4" id="KW-0862">Zinc</keyword>
<dbReference type="Gene3D" id="2.10.110.10">
    <property type="entry name" value="Cysteine Rich Protein"/>
    <property type="match status" value="4"/>
</dbReference>
<dbReference type="Pfam" id="PF16182">
    <property type="entry name" value="AbLIM_anchor"/>
    <property type="match status" value="1"/>
</dbReference>
<dbReference type="SUPFAM" id="SSF57716">
    <property type="entry name" value="Glucocorticoid receptor-like (DNA-binding domain)"/>
    <property type="match status" value="6"/>
</dbReference>
<dbReference type="Pfam" id="PF00412">
    <property type="entry name" value="LIM"/>
    <property type="match status" value="4"/>
</dbReference>
<dbReference type="Ensembl" id="ENSFCTT00005062944.1">
    <property type="protein sequence ID" value="ENSFCTP00005045911.1"/>
    <property type="gene ID" value="ENSFCTG00005021868.1"/>
</dbReference>
<reference evidence="7" key="2">
    <citation type="submission" date="2025-08" db="UniProtKB">
        <authorList>
            <consortium name="Ensembl"/>
        </authorList>
    </citation>
    <scope>IDENTIFICATION</scope>
    <source>
        <strain evidence="7">breed Abyssinian</strain>
    </source>
</reference>
<dbReference type="PROSITE" id="PS00478">
    <property type="entry name" value="LIM_DOMAIN_1"/>
    <property type="match status" value="2"/>
</dbReference>
<feature type="compositionally biased region" description="Polar residues" evidence="5">
    <location>
        <begin position="852"/>
        <end position="865"/>
    </location>
</feature>
<evidence type="ECO:0000256" key="1">
    <source>
        <dbReference type="ARBA" id="ARBA00022723"/>
    </source>
</evidence>
<reference evidence="7" key="3">
    <citation type="submission" date="2025-09" db="UniProtKB">
        <authorList>
            <consortium name="Ensembl"/>
        </authorList>
    </citation>
    <scope>IDENTIFICATION</scope>
    <source>
        <strain evidence="7">breed Abyssinian</strain>
    </source>
</reference>
<feature type="region of interest" description="Disordered" evidence="5">
    <location>
        <begin position="1017"/>
        <end position="1058"/>
    </location>
</feature>
<keyword evidence="3 4" id="KW-0440">LIM domain</keyword>
<feature type="domain" description="LIM zinc-binding" evidence="6">
    <location>
        <begin position="363"/>
        <end position="422"/>
    </location>
</feature>